<dbReference type="GO" id="GO:0005509">
    <property type="term" value="F:calcium ion binding"/>
    <property type="evidence" value="ECO:0007669"/>
    <property type="project" value="InterPro"/>
</dbReference>
<dbReference type="EMBL" id="CP059472">
    <property type="protein sequence ID" value="QMS97454.1"/>
    <property type="molecule type" value="Genomic_DNA"/>
</dbReference>
<dbReference type="KEGG" id="cbau:H1R16_06865"/>
<gene>
    <name evidence="4" type="ORF">H1R16_06865</name>
    <name evidence="3" type="ORF">H2507_08575</name>
</gene>
<dbReference type="EMBL" id="JACEUX010000002">
    <property type="protein sequence ID" value="MBA5247220.1"/>
    <property type="molecule type" value="Genomic_DNA"/>
</dbReference>
<feature type="domain" description="EF-hand" evidence="2">
    <location>
        <begin position="255"/>
        <end position="290"/>
    </location>
</feature>
<feature type="signal peptide" evidence="1">
    <location>
        <begin position="1"/>
        <end position="19"/>
    </location>
</feature>
<evidence type="ECO:0000256" key="1">
    <source>
        <dbReference type="SAM" id="SignalP"/>
    </source>
</evidence>
<dbReference type="Proteomes" id="UP000515349">
    <property type="component" value="Chromosome"/>
</dbReference>
<keyword evidence="6" id="KW-1185">Reference proteome</keyword>
<reference evidence="3" key="3">
    <citation type="submission" date="2020-07" db="EMBL/GenBank/DDBJ databases">
        <authorList>
            <person name="Yang C."/>
        </authorList>
    </citation>
    <scope>NUCLEOTIDE SEQUENCE</scope>
    <source>
        <strain evidence="3">Cx-624</strain>
    </source>
</reference>
<evidence type="ECO:0000313" key="3">
    <source>
        <dbReference type="EMBL" id="MBA5247220.1"/>
    </source>
</evidence>
<dbReference type="AlphaFoldDB" id="A0A7D7LP25"/>
<name>A0A7D7LP25_9FLAO</name>
<protein>
    <submittedName>
        <fullName evidence="4">DUF4835 family protein</fullName>
    </submittedName>
</protein>
<accession>A0A7D7LP25</accession>
<dbReference type="InterPro" id="IPR002048">
    <property type="entry name" value="EF_hand_dom"/>
</dbReference>
<dbReference type="PROSITE" id="PS50222">
    <property type="entry name" value="EF_HAND_2"/>
    <property type="match status" value="1"/>
</dbReference>
<evidence type="ECO:0000313" key="4">
    <source>
        <dbReference type="EMBL" id="QMS97454.1"/>
    </source>
</evidence>
<dbReference type="SUPFAM" id="SSF47473">
    <property type="entry name" value="EF-hand"/>
    <property type="match status" value="1"/>
</dbReference>
<organism evidence="4 5">
    <name type="scientific">Marnyiella aurantia</name>
    <dbReference type="NCBI Taxonomy" id="2758037"/>
    <lineage>
        <taxon>Bacteria</taxon>
        <taxon>Pseudomonadati</taxon>
        <taxon>Bacteroidota</taxon>
        <taxon>Flavobacteriia</taxon>
        <taxon>Flavobacteriales</taxon>
        <taxon>Weeksellaceae</taxon>
        <taxon>Marnyiella</taxon>
    </lineage>
</organism>
<dbReference type="Proteomes" id="UP000539710">
    <property type="component" value="Unassembled WGS sequence"/>
</dbReference>
<dbReference type="RefSeq" id="WP_181887309.1">
    <property type="nucleotide sequence ID" value="NZ_CP059472.1"/>
</dbReference>
<evidence type="ECO:0000313" key="6">
    <source>
        <dbReference type="Proteomes" id="UP000539710"/>
    </source>
</evidence>
<feature type="chain" id="PRO_5044656197" evidence="1">
    <location>
        <begin position="20"/>
        <end position="300"/>
    </location>
</feature>
<reference evidence="4 5" key="1">
    <citation type="submission" date="2020-07" db="EMBL/GenBank/DDBJ databases">
        <title>Chryseobacterium sp.cx-624.</title>
        <authorList>
            <person name="Yang C."/>
        </authorList>
    </citation>
    <scope>NUCLEOTIDE SEQUENCE [LARGE SCALE GENOMIC DNA]</scope>
    <source>
        <strain evidence="4">Cx-624</strain>
        <strain evidence="5">cx-624</strain>
    </source>
</reference>
<dbReference type="InterPro" id="IPR011992">
    <property type="entry name" value="EF-hand-dom_pair"/>
</dbReference>
<sequence>MKNFLSIFIILFFAGSAFSQEIMANVTVNAQQLSGSNQQVYKTLEKNVRDFINKTSWTGKRLQNFEKVKANFAFVITGREGNRFNGTMVVQAVRPVFNSTYESPLMNVNDTKIDFEYVENENLVFNERQFSGKNLTDIISFYVYMILGYDADSFQSMGGQQHFTKAQQISRNAMNKGYEGWSVVEGPRTRGALIDGIIAPSYNPVRTVFYNYHRSGLDNMYNQDQSSPKKVIADALMALKQFENSFQQNYAINLFLDTKAAEIYNIFDSRNNGAVNMNELKQLMITLSPKNTEARWNNWK</sequence>
<evidence type="ECO:0000259" key="2">
    <source>
        <dbReference type="PROSITE" id="PS50222"/>
    </source>
</evidence>
<evidence type="ECO:0000313" key="5">
    <source>
        <dbReference type="Proteomes" id="UP000515349"/>
    </source>
</evidence>
<proteinExistence type="predicted"/>
<dbReference type="InterPro" id="IPR032274">
    <property type="entry name" value="DUF4835"/>
</dbReference>
<dbReference type="Pfam" id="PF16119">
    <property type="entry name" value="DUF4835"/>
    <property type="match status" value="1"/>
</dbReference>
<keyword evidence="1" id="KW-0732">Signal</keyword>
<reference evidence="6" key="2">
    <citation type="submission" date="2020-07" db="EMBL/GenBank/DDBJ databases">
        <title>Flavobacterium sp. xlx-214.</title>
        <authorList>
            <person name="Yang C."/>
        </authorList>
    </citation>
    <scope>NUCLEOTIDE SEQUENCE [LARGE SCALE GENOMIC DNA]</scope>
    <source>
        <strain evidence="6">CX-624</strain>
    </source>
</reference>